<keyword evidence="2" id="KW-1185">Reference proteome</keyword>
<reference evidence="1 2" key="1">
    <citation type="submission" date="2024-04" db="EMBL/GenBank/DDBJ databases">
        <title>New Clade of Flavobacterium.</title>
        <authorList>
            <person name="Matos L."/>
            <person name="Proenca D.N."/>
            <person name="Fransisco R.M."/>
            <person name="Chung A.P."/>
            <person name="Maccario L."/>
            <person name="Sorensen S.J."/>
            <person name="Morais P.V."/>
        </authorList>
    </citation>
    <scope>NUCLEOTIDE SEQUENCE [LARGE SCALE GENOMIC DNA]</scope>
    <source>
        <strain evidence="1 2">FZUC8N2.13</strain>
    </source>
</reference>
<gene>
    <name evidence="1" type="ORF">AAGV28_02280</name>
</gene>
<dbReference type="EMBL" id="JBCFQL010000002">
    <property type="protein sequence ID" value="MFA9190186.1"/>
    <property type="molecule type" value="Genomic_DNA"/>
</dbReference>
<evidence type="ECO:0000313" key="1">
    <source>
        <dbReference type="EMBL" id="MFA9190186.1"/>
    </source>
</evidence>
<dbReference type="Proteomes" id="UP001574169">
    <property type="component" value="Unassembled WGS sequence"/>
</dbReference>
<sequence>MGYYSNLDIDFREADKNPFIADVLGITYEELLFLDYKFYIDTSKNGLIQTYRIEFDKDSPKEILSKIDRLEYGFIVYIQPYELEFGDYYQREYESISKNDRHLEKFNSEIDNLKELSKLTIESVNLTNVLHRQICIGIIGTMETFLSEVFINLTMNDSANFQRFVENHPEFRKRKFELRDIFNEQDKIKQTAKEVMLDTIYHNLPSVKIMFISTFKINFPDIGEVYEYVMMRHDLVHRNGKTKDGKSVITDEKAIQKMIQCVSEFVLKISKELNIFD</sequence>
<evidence type="ECO:0000313" key="2">
    <source>
        <dbReference type="Proteomes" id="UP001574169"/>
    </source>
</evidence>
<dbReference type="RefSeq" id="WP_373405209.1">
    <property type="nucleotide sequence ID" value="NZ_JBCFQL010000002.1"/>
</dbReference>
<name>A0ABV4TB20_9FLAO</name>
<comment type="caution">
    <text evidence="1">The sequence shown here is derived from an EMBL/GenBank/DDBJ whole genome shotgun (WGS) entry which is preliminary data.</text>
</comment>
<accession>A0ABV4TB20</accession>
<proteinExistence type="predicted"/>
<evidence type="ECO:0008006" key="3">
    <source>
        <dbReference type="Google" id="ProtNLM"/>
    </source>
</evidence>
<protein>
    <recommendedName>
        <fullName evidence="3">RiboL-PSP-HEPN domain-containing protein</fullName>
    </recommendedName>
</protein>
<organism evidence="1 2">
    <name type="scientific">Flavobacterium zubiriense</name>
    <dbReference type="NCBI Taxonomy" id="3138075"/>
    <lineage>
        <taxon>Bacteria</taxon>
        <taxon>Pseudomonadati</taxon>
        <taxon>Bacteroidota</taxon>
        <taxon>Flavobacteriia</taxon>
        <taxon>Flavobacteriales</taxon>
        <taxon>Flavobacteriaceae</taxon>
        <taxon>Flavobacterium</taxon>
    </lineage>
</organism>